<feature type="non-terminal residue" evidence="2">
    <location>
        <position position="1"/>
    </location>
</feature>
<dbReference type="Gramene" id="KMS93889">
    <property type="protein sequence ID" value="KMS93889"/>
    <property type="gene ID" value="BVRB_026900"/>
</dbReference>
<evidence type="ECO:0000313" key="2">
    <source>
        <dbReference type="EMBL" id="KMS93889.1"/>
    </source>
</evidence>
<feature type="region of interest" description="Disordered" evidence="1">
    <location>
        <begin position="75"/>
        <end position="105"/>
    </location>
</feature>
<dbReference type="EMBL" id="KQ097978">
    <property type="protein sequence ID" value="KMS93889.1"/>
    <property type="molecule type" value="Genomic_DNA"/>
</dbReference>
<evidence type="ECO:0000256" key="1">
    <source>
        <dbReference type="SAM" id="MobiDB-lite"/>
    </source>
</evidence>
<sequence length="209" mass="22943">RSPKLLRHQEIRTRLKLAKSVVPGLMEINRNRICKECVVSVVTIQMVIADSMLPIVTIVLAASALLHLGHGAADLPPRPKPLTPDKDSRSSSSSGRSTPGLHYPPIIQMPADIKRTATAFAVLVRHLQELSPEGVLAVGWDLGIAKSELPNYQSLCGGRTSRTIASHEAFTKIYRLSSMYIRVDSKRGMRPNLLAAALHYVVHDHHNNA</sequence>
<feature type="non-terminal residue" evidence="2">
    <location>
        <position position="209"/>
    </location>
</feature>
<proteinExistence type="predicted"/>
<gene>
    <name evidence="2" type="ORF">BVRB_026900</name>
</gene>
<keyword evidence="3" id="KW-1185">Reference proteome</keyword>
<evidence type="ECO:0000313" key="3">
    <source>
        <dbReference type="Proteomes" id="UP000035740"/>
    </source>
</evidence>
<dbReference type="AlphaFoldDB" id="A0A0J8AYK2"/>
<accession>A0A0J8AYK2</accession>
<reference evidence="2 3" key="1">
    <citation type="journal article" date="2014" name="Nature">
        <title>The genome of the recently domesticated crop plant sugar beet (Beta vulgaris).</title>
        <authorList>
            <person name="Dohm J.C."/>
            <person name="Minoche A.E."/>
            <person name="Holtgrawe D."/>
            <person name="Capella-Gutierrez S."/>
            <person name="Zakrzewski F."/>
            <person name="Tafer H."/>
            <person name="Rupp O."/>
            <person name="Sorensen T.R."/>
            <person name="Stracke R."/>
            <person name="Reinhardt R."/>
            <person name="Goesmann A."/>
            <person name="Kraft T."/>
            <person name="Schulz B."/>
            <person name="Stadler P.F."/>
            <person name="Schmidt T."/>
            <person name="Gabaldon T."/>
            <person name="Lehrach H."/>
            <person name="Weisshaar B."/>
            <person name="Himmelbauer H."/>
        </authorList>
    </citation>
    <scope>NUCLEOTIDE SEQUENCE [LARGE SCALE GENOMIC DNA]</scope>
    <source>
        <tissue evidence="2">Taproot</tissue>
    </source>
</reference>
<protein>
    <submittedName>
        <fullName evidence="2">Uncharacterized protein</fullName>
    </submittedName>
</protein>
<organism evidence="2 3">
    <name type="scientific">Beta vulgaris subsp. vulgaris</name>
    <name type="common">Beet</name>
    <dbReference type="NCBI Taxonomy" id="3555"/>
    <lineage>
        <taxon>Eukaryota</taxon>
        <taxon>Viridiplantae</taxon>
        <taxon>Streptophyta</taxon>
        <taxon>Embryophyta</taxon>
        <taxon>Tracheophyta</taxon>
        <taxon>Spermatophyta</taxon>
        <taxon>Magnoliopsida</taxon>
        <taxon>eudicotyledons</taxon>
        <taxon>Gunneridae</taxon>
        <taxon>Pentapetalae</taxon>
        <taxon>Caryophyllales</taxon>
        <taxon>Chenopodiaceae</taxon>
        <taxon>Betoideae</taxon>
        <taxon>Beta</taxon>
    </lineage>
</organism>
<name>A0A0J8AYK2_BETVV</name>
<dbReference type="Proteomes" id="UP000035740">
    <property type="component" value="Unassembled WGS sequence"/>
</dbReference>